<gene>
    <name evidence="1" type="primary">Nfu_g_1_023624</name>
</gene>
<accession>A0A1A8EKX4</accession>
<proteinExistence type="predicted"/>
<dbReference type="PANTHER" id="PTHR45913">
    <property type="entry name" value="EPM2A-INTERACTING PROTEIN 1"/>
    <property type="match status" value="1"/>
</dbReference>
<dbReference type="EMBL" id="HAEB01000554">
    <property type="protein sequence ID" value="SBQ47004.1"/>
    <property type="molecule type" value="Transcribed_RNA"/>
</dbReference>
<organism evidence="1">
    <name type="scientific">Nothobranchius korthausae</name>
    <dbReference type="NCBI Taxonomy" id="1143690"/>
    <lineage>
        <taxon>Eukaryota</taxon>
        <taxon>Metazoa</taxon>
        <taxon>Chordata</taxon>
        <taxon>Craniata</taxon>
        <taxon>Vertebrata</taxon>
        <taxon>Euteleostomi</taxon>
        <taxon>Actinopterygii</taxon>
        <taxon>Neopterygii</taxon>
        <taxon>Teleostei</taxon>
        <taxon>Neoteleostei</taxon>
        <taxon>Acanthomorphata</taxon>
        <taxon>Ovalentaria</taxon>
        <taxon>Atherinomorphae</taxon>
        <taxon>Cyprinodontiformes</taxon>
        <taxon>Nothobranchiidae</taxon>
        <taxon>Nothobranchius</taxon>
    </lineage>
</organism>
<protein>
    <submittedName>
        <fullName evidence="1">Uncharacterized protein</fullName>
    </submittedName>
</protein>
<reference evidence="1" key="1">
    <citation type="submission" date="2016-05" db="EMBL/GenBank/DDBJ databases">
        <authorList>
            <person name="Lavstsen T."/>
            <person name="Jespersen J.S."/>
        </authorList>
    </citation>
    <scope>NUCLEOTIDE SEQUENCE</scope>
    <source>
        <tissue evidence="1">Brain</tissue>
    </source>
</reference>
<feature type="non-terminal residue" evidence="1">
    <location>
        <position position="1"/>
    </location>
</feature>
<evidence type="ECO:0000313" key="1">
    <source>
        <dbReference type="EMBL" id="SBQ47004.1"/>
    </source>
</evidence>
<dbReference type="PANTHER" id="PTHR45913:SF21">
    <property type="entry name" value="DUF4371 DOMAIN-CONTAINING PROTEIN"/>
    <property type="match status" value="1"/>
</dbReference>
<feature type="non-terminal residue" evidence="1">
    <location>
        <position position="90"/>
    </location>
</feature>
<name>A0A1A8EKX4_9TELE</name>
<reference evidence="1" key="2">
    <citation type="submission" date="2016-06" db="EMBL/GenBank/DDBJ databases">
        <title>The genome of a short-lived fish provides insights into sex chromosome evolution and the genetic control of aging.</title>
        <authorList>
            <person name="Reichwald K."/>
            <person name="Felder M."/>
            <person name="Petzold A."/>
            <person name="Koch P."/>
            <person name="Groth M."/>
            <person name="Platzer M."/>
        </authorList>
    </citation>
    <scope>NUCLEOTIDE SEQUENCE</scope>
    <source>
        <tissue evidence="1">Brain</tissue>
    </source>
</reference>
<dbReference type="AlphaFoldDB" id="A0A1A8EKX4"/>
<sequence>WLRKVNEASLRVSLILAKKKRPFTDSETVKECMLAVLDEVISDEKIKTRVTAAVKSVPLSDTSHIRRVEILAMDLFDSLMKGSRYVYCCR</sequence>